<dbReference type="RefSeq" id="XP_073560096.1">
    <property type="nucleotide sequence ID" value="XM_073700668.1"/>
</dbReference>
<evidence type="ECO:0000256" key="2">
    <source>
        <dbReference type="SAM" id="MobiDB-lite"/>
    </source>
</evidence>
<reference evidence="4 5" key="1">
    <citation type="submission" date="2018-01" db="EMBL/GenBank/DDBJ databases">
        <title>Genome characterization of the sugarcane-associated fungus Trichoderma ghanense CCMA-1212 and their application in lignocelulose bioconversion.</title>
        <authorList>
            <person name="Steindorff A.S."/>
            <person name="Mendes T.D."/>
            <person name="Vilela E.S.D."/>
            <person name="Rodrigues D.S."/>
            <person name="Formighieri E.F."/>
            <person name="Melo I.S."/>
            <person name="Favaro L.C.L."/>
        </authorList>
    </citation>
    <scope>NUCLEOTIDE SEQUENCE [LARGE SCALE GENOMIC DNA]</scope>
    <source>
        <strain evidence="4 5">CCMA-1212</strain>
    </source>
</reference>
<sequence>MGDEEHLPPHRQVFAALVPPSPLPTGSDVTGTADAASQASAARPSFAQHSNWRRQLLTLHVIFPNLLLPALDLLDRGLVSRLIVADGQQMSAEPHTTVDEESESTTEQSTSLGQEPDITGRMHMYAVQSAASITSRRRRHAPLRTRTYAVHLDAWNCSCGGFALDAYSHYDAKNKDQRPFQGSAAPLRLGGLELASLDDFPCCKHLLACLLAEKWKTSTGHVRDKYTTKEELAAMIGGF</sequence>
<organism evidence="4 5">
    <name type="scientific">Trichoderma ghanense</name>
    <dbReference type="NCBI Taxonomy" id="65468"/>
    <lineage>
        <taxon>Eukaryota</taxon>
        <taxon>Fungi</taxon>
        <taxon>Dikarya</taxon>
        <taxon>Ascomycota</taxon>
        <taxon>Pezizomycotina</taxon>
        <taxon>Sordariomycetes</taxon>
        <taxon>Hypocreomycetidae</taxon>
        <taxon>Hypocreales</taxon>
        <taxon>Hypocreaceae</taxon>
        <taxon>Trichoderma</taxon>
    </lineage>
</organism>
<evidence type="ECO:0000259" key="3">
    <source>
        <dbReference type="PROSITE" id="PS50966"/>
    </source>
</evidence>
<comment type="caution">
    <text evidence="4">The sequence shown here is derived from an EMBL/GenBank/DDBJ whole genome shotgun (WGS) entry which is preliminary data.</text>
</comment>
<keyword evidence="1" id="KW-0862">Zinc</keyword>
<feature type="region of interest" description="Disordered" evidence="2">
    <location>
        <begin position="20"/>
        <end position="47"/>
    </location>
</feature>
<feature type="domain" description="SWIM-type" evidence="3">
    <location>
        <begin position="148"/>
        <end position="214"/>
    </location>
</feature>
<keyword evidence="1" id="KW-0479">Metal-binding</keyword>
<name>A0ABY2H954_9HYPO</name>
<evidence type="ECO:0000313" key="5">
    <source>
        <dbReference type="Proteomes" id="UP001642720"/>
    </source>
</evidence>
<dbReference type="EMBL" id="PPTA01000004">
    <property type="protein sequence ID" value="TFB03895.1"/>
    <property type="molecule type" value="Genomic_DNA"/>
</dbReference>
<proteinExistence type="predicted"/>
<dbReference type="Proteomes" id="UP001642720">
    <property type="component" value="Unassembled WGS sequence"/>
</dbReference>
<dbReference type="GeneID" id="300575118"/>
<dbReference type="PROSITE" id="PS50966">
    <property type="entry name" value="ZF_SWIM"/>
    <property type="match status" value="1"/>
</dbReference>
<feature type="compositionally biased region" description="Low complexity" evidence="2">
    <location>
        <begin position="33"/>
        <end position="47"/>
    </location>
</feature>
<accession>A0ABY2H954</accession>
<evidence type="ECO:0000256" key="1">
    <source>
        <dbReference type="PROSITE-ProRule" id="PRU00325"/>
    </source>
</evidence>
<keyword evidence="1" id="KW-0863">Zinc-finger</keyword>
<keyword evidence="5" id="KW-1185">Reference proteome</keyword>
<evidence type="ECO:0000313" key="4">
    <source>
        <dbReference type="EMBL" id="TFB03895.1"/>
    </source>
</evidence>
<gene>
    <name evidence="4" type="ORF">CCMA1212_003316</name>
</gene>
<dbReference type="InterPro" id="IPR007527">
    <property type="entry name" value="Znf_SWIM"/>
</dbReference>
<feature type="region of interest" description="Disordered" evidence="2">
    <location>
        <begin position="89"/>
        <end position="116"/>
    </location>
</feature>
<protein>
    <recommendedName>
        <fullName evidence="3">SWIM-type domain-containing protein</fullName>
    </recommendedName>
</protein>